<reference evidence="2" key="1">
    <citation type="submission" date="2021-01" db="EMBL/GenBank/DDBJ databases">
        <authorList>
            <person name="Corre E."/>
            <person name="Pelletier E."/>
            <person name="Niang G."/>
            <person name="Scheremetjew M."/>
            <person name="Finn R."/>
            <person name="Kale V."/>
            <person name="Holt S."/>
            <person name="Cochrane G."/>
            <person name="Meng A."/>
            <person name="Brown T."/>
            <person name="Cohen L."/>
        </authorList>
    </citation>
    <scope>NUCLEOTIDE SEQUENCE</scope>
    <source>
        <strain evidence="2">CCMP3107</strain>
    </source>
</reference>
<organism evidence="2">
    <name type="scientific">Heterosigma akashiwo</name>
    <name type="common">Chromophytic alga</name>
    <name type="synonym">Heterosigma carterae</name>
    <dbReference type="NCBI Taxonomy" id="2829"/>
    <lineage>
        <taxon>Eukaryota</taxon>
        <taxon>Sar</taxon>
        <taxon>Stramenopiles</taxon>
        <taxon>Ochrophyta</taxon>
        <taxon>Raphidophyceae</taxon>
        <taxon>Chattonellales</taxon>
        <taxon>Chattonellaceae</taxon>
        <taxon>Heterosigma</taxon>
    </lineage>
</organism>
<dbReference type="EMBL" id="HBIU01056701">
    <property type="protein sequence ID" value="CAE0649738.1"/>
    <property type="molecule type" value="Transcribed_RNA"/>
</dbReference>
<feature type="compositionally biased region" description="Basic and acidic residues" evidence="1">
    <location>
        <begin position="89"/>
        <end position="105"/>
    </location>
</feature>
<dbReference type="AlphaFoldDB" id="A0A7S3YF98"/>
<evidence type="ECO:0000313" key="2">
    <source>
        <dbReference type="EMBL" id="CAE0649738.1"/>
    </source>
</evidence>
<proteinExistence type="predicted"/>
<name>A0A7S3YF98_HETAK</name>
<gene>
    <name evidence="2" type="ORF">HAKA00212_LOCUS24824</name>
</gene>
<feature type="compositionally biased region" description="Basic residues" evidence="1">
    <location>
        <begin position="76"/>
        <end position="88"/>
    </location>
</feature>
<evidence type="ECO:0000256" key="1">
    <source>
        <dbReference type="SAM" id="MobiDB-lite"/>
    </source>
</evidence>
<feature type="region of interest" description="Disordered" evidence="1">
    <location>
        <begin position="60"/>
        <end position="106"/>
    </location>
</feature>
<protein>
    <submittedName>
        <fullName evidence="2">Uncharacterized protein</fullName>
    </submittedName>
</protein>
<accession>A0A7S3YF98</accession>
<sequence>MIIILDPAENVLPSSTLEKGLNEIKRIEGAFFDDEVDNINTNNGTQHSFNLQDDILSSTNISGGQEIDKPSGGAQQRKKKKMTILNKRKGLEYRAQQDSKAKKGDGTVTTKRANYADGIHKYCTSGDFDASCDVTDDHPATSSENRASLTHYGNAILASFPFNFDNNKKRE</sequence>